<feature type="compositionally biased region" description="Low complexity" evidence="1">
    <location>
        <begin position="1"/>
        <end position="23"/>
    </location>
</feature>
<dbReference type="AlphaFoldDB" id="A0A6H5ICP0"/>
<feature type="region of interest" description="Disordered" evidence="1">
    <location>
        <begin position="1"/>
        <end position="25"/>
    </location>
</feature>
<keyword evidence="3" id="KW-1185">Reference proteome</keyword>
<evidence type="ECO:0000313" key="3">
    <source>
        <dbReference type="Proteomes" id="UP000479190"/>
    </source>
</evidence>
<organism evidence="2 3">
    <name type="scientific">Trichogramma brassicae</name>
    <dbReference type="NCBI Taxonomy" id="86971"/>
    <lineage>
        <taxon>Eukaryota</taxon>
        <taxon>Metazoa</taxon>
        <taxon>Ecdysozoa</taxon>
        <taxon>Arthropoda</taxon>
        <taxon>Hexapoda</taxon>
        <taxon>Insecta</taxon>
        <taxon>Pterygota</taxon>
        <taxon>Neoptera</taxon>
        <taxon>Endopterygota</taxon>
        <taxon>Hymenoptera</taxon>
        <taxon>Apocrita</taxon>
        <taxon>Proctotrupomorpha</taxon>
        <taxon>Chalcidoidea</taxon>
        <taxon>Trichogrammatidae</taxon>
        <taxon>Trichogramma</taxon>
    </lineage>
</organism>
<proteinExistence type="predicted"/>
<sequence>MADQTINTTPGGNPNNLENPPVGSDQVKALMAFGCPSDSGEGTFSKTIMDTWQKAINNETNSDETESKKDTLEVPKDIRSRSDSVASSAGKASSQSETASTKRKRSILDVGEPGGPEINLYTQAEEIRHILHAFELRTRKRPCAEKLDEVPERLQAIRRLVNGLSARVQVPCPL</sequence>
<accession>A0A6H5ICP0</accession>
<feature type="compositionally biased region" description="Polar residues" evidence="1">
    <location>
        <begin position="83"/>
        <end position="99"/>
    </location>
</feature>
<evidence type="ECO:0000313" key="2">
    <source>
        <dbReference type="EMBL" id="CAB0034402.1"/>
    </source>
</evidence>
<dbReference type="Proteomes" id="UP000479190">
    <property type="component" value="Unassembled WGS sequence"/>
</dbReference>
<gene>
    <name evidence="2" type="ORF">TBRA_LOCUS6300</name>
</gene>
<protein>
    <submittedName>
        <fullName evidence="2">Uncharacterized protein</fullName>
    </submittedName>
</protein>
<reference evidence="2 3" key="1">
    <citation type="submission" date="2020-02" db="EMBL/GenBank/DDBJ databases">
        <authorList>
            <person name="Ferguson B K."/>
        </authorList>
    </citation>
    <scope>NUCLEOTIDE SEQUENCE [LARGE SCALE GENOMIC DNA]</scope>
</reference>
<feature type="region of interest" description="Disordered" evidence="1">
    <location>
        <begin position="55"/>
        <end position="116"/>
    </location>
</feature>
<evidence type="ECO:0000256" key="1">
    <source>
        <dbReference type="SAM" id="MobiDB-lite"/>
    </source>
</evidence>
<feature type="compositionally biased region" description="Basic and acidic residues" evidence="1">
    <location>
        <begin position="65"/>
        <end position="82"/>
    </location>
</feature>
<name>A0A6H5ICP0_9HYME</name>
<dbReference type="EMBL" id="CADCXV010000740">
    <property type="protein sequence ID" value="CAB0034402.1"/>
    <property type="molecule type" value="Genomic_DNA"/>
</dbReference>